<dbReference type="Proteomes" id="UP000178122">
    <property type="component" value="Unassembled WGS sequence"/>
</dbReference>
<gene>
    <name evidence="2" type="ORF">A2912_01320</name>
</gene>
<dbReference type="Gene3D" id="3.40.50.300">
    <property type="entry name" value="P-loop containing nucleotide triphosphate hydrolases"/>
    <property type="match status" value="1"/>
</dbReference>
<dbReference type="PROSITE" id="PS50837">
    <property type="entry name" value="NACHT"/>
    <property type="match status" value="1"/>
</dbReference>
<comment type="caution">
    <text evidence="2">The sequence shown here is derived from an EMBL/GenBank/DDBJ whole genome shotgun (WGS) entry which is preliminary data.</text>
</comment>
<dbReference type="InterPro" id="IPR027417">
    <property type="entry name" value="P-loop_NTPase"/>
</dbReference>
<name>A0A1G1YTQ5_9BACT</name>
<organism evidence="2 3">
    <name type="scientific">Candidatus Buchananbacteria bacterium RIFCSPLOWO2_01_FULL_40_23b</name>
    <dbReference type="NCBI Taxonomy" id="1797544"/>
    <lineage>
        <taxon>Bacteria</taxon>
        <taxon>Candidatus Buchananiibacteriota</taxon>
    </lineage>
</organism>
<dbReference type="InterPro" id="IPR007111">
    <property type="entry name" value="NACHT_NTPase"/>
</dbReference>
<dbReference type="SUPFAM" id="SSF52540">
    <property type="entry name" value="P-loop containing nucleoside triphosphate hydrolases"/>
    <property type="match status" value="1"/>
</dbReference>
<feature type="domain" description="NACHT" evidence="1">
    <location>
        <begin position="52"/>
        <end position="173"/>
    </location>
</feature>
<evidence type="ECO:0000259" key="1">
    <source>
        <dbReference type="PROSITE" id="PS50837"/>
    </source>
</evidence>
<dbReference type="EMBL" id="MHIN01000006">
    <property type="protein sequence ID" value="OGY55733.1"/>
    <property type="molecule type" value="Genomic_DNA"/>
</dbReference>
<protein>
    <recommendedName>
        <fullName evidence="1">NACHT domain-containing protein</fullName>
    </recommendedName>
</protein>
<accession>A0A1G1YTQ5</accession>
<evidence type="ECO:0000313" key="3">
    <source>
        <dbReference type="Proteomes" id="UP000178122"/>
    </source>
</evidence>
<evidence type="ECO:0000313" key="2">
    <source>
        <dbReference type="EMBL" id="OGY55733.1"/>
    </source>
</evidence>
<dbReference type="Pfam" id="PF05729">
    <property type="entry name" value="NACHT"/>
    <property type="match status" value="1"/>
</dbReference>
<sequence length="462" mass="53694">MSELELKLKLWAQQYEKVPHPLYLGKWMSFLKPVLQNTIGTEINEQELVQPGINILIGDGGSGKSTLAKHLTYKIEEGDIPSHPSTTALFIPLNERFAQMTTPQNLYEHLSTCTFPLFDQPPQEYQKLFETSKPLLIFDGLDEIVEPNARAHTLNFITQHFSSHHVLLTSRPNPTILSKPHYTIKSTTKENALQYAQWISIQKRDGERTYQDFQKCLEESTYKEIILSNPALFEYARIIHEHGRTFGDNVVDFFERIVHDLVAPTMGTIFKTDEFSSSPIHHQYALRVFDKKYSIQSWGIGTEYDRAIKYIAYQMTLQQKRNLPLSDFVNMLNELFEFYSEFNQHRSSQIEQHQMTHALLFYTPLFTEFETNVYGFRSLTLQDIIGINELSKGMDVIKDYHNVIAPRDPKTQELFFLCLAYKGAGYKTLADFKKKHLEPASQEPFKNAVNRLDPHYHKLLQE</sequence>
<reference evidence="2 3" key="1">
    <citation type="journal article" date="2016" name="Nat. Commun.">
        <title>Thousands of microbial genomes shed light on interconnected biogeochemical processes in an aquifer system.</title>
        <authorList>
            <person name="Anantharaman K."/>
            <person name="Brown C.T."/>
            <person name="Hug L.A."/>
            <person name="Sharon I."/>
            <person name="Castelle C.J."/>
            <person name="Probst A.J."/>
            <person name="Thomas B.C."/>
            <person name="Singh A."/>
            <person name="Wilkins M.J."/>
            <person name="Karaoz U."/>
            <person name="Brodie E.L."/>
            <person name="Williams K.H."/>
            <person name="Hubbard S.S."/>
            <person name="Banfield J.F."/>
        </authorList>
    </citation>
    <scope>NUCLEOTIDE SEQUENCE [LARGE SCALE GENOMIC DNA]</scope>
</reference>
<dbReference type="AlphaFoldDB" id="A0A1G1YTQ5"/>
<proteinExistence type="predicted"/>